<keyword evidence="2" id="KW-1185">Reference proteome</keyword>
<reference evidence="1" key="1">
    <citation type="journal article" date="2023" name="G3 (Bethesda)">
        <title>Whole genome assembly and annotation of the endangered Caribbean coral Acropora cervicornis.</title>
        <authorList>
            <person name="Selwyn J.D."/>
            <person name="Vollmer S.V."/>
        </authorList>
    </citation>
    <scope>NUCLEOTIDE SEQUENCE</scope>
    <source>
        <strain evidence="1">K2</strain>
    </source>
</reference>
<dbReference type="AlphaFoldDB" id="A0AAD9QVU7"/>
<comment type="caution">
    <text evidence="1">The sequence shown here is derived from an EMBL/GenBank/DDBJ whole genome shotgun (WGS) entry which is preliminary data.</text>
</comment>
<dbReference type="Proteomes" id="UP001249851">
    <property type="component" value="Unassembled WGS sequence"/>
</dbReference>
<gene>
    <name evidence="1" type="ORF">P5673_007291</name>
</gene>
<evidence type="ECO:0000313" key="2">
    <source>
        <dbReference type="Proteomes" id="UP001249851"/>
    </source>
</evidence>
<protein>
    <submittedName>
        <fullName evidence="1">Uncharacterized protein</fullName>
    </submittedName>
</protein>
<dbReference type="EMBL" id="JARQWQ010000012">
    <property type="protein sequence ID" value="KAK2568283.1"/>
    <property type="molecule type" value="Genomic_DNA"/>
</dbReference>
<proteinExistence type="predicted"/>
<organism evidence="1 2">
    <name type="scientific">Acropora cervicornis</name>
    <name type="common">Staghorn coral</name>
    <dbReference type="NCBI Taxonomy" id="6130"/>
    <lineage>
        <taxon>Eukaryota</taxon>
        <taxon>Metazoa</taxon>
        <taxon>Cnidaria</taxon>
        <taxon>Anthozoa</taxon>
        <taxon>Hexacorallia</taxon>
        <taxon>Scleractinia</taxon>
        <taxon>Astrocoeniina</taxon>
        <taxon>Acroporidae</taxon>
        <taxon>Acropora</taxon>
    </lineage>
</organism>
<reference evidence="1" key="2">
    <citation type="journal article" date="2023" name="Science">
        <title>Genomic signatures of disease resistance in endangered staghorn corals.</title>
        <authorList>
            <person name="Vollmer S.V."/>
            <person name="Selwyn J.D."/>
            <person name="Despard B.A."/>
            <person name="Roesel C.L."/>
        </authorList>
    </citation>
    <scope>NUCLEOTIDE SEQUENCE</scope>
    <source>
        <strain evidence="1">K2</strain>
    </source>
</reference>
<name>A0AAD9QVU7_ACRCE</name>
<accession>A0AAD9QVU7</accession>
<sequence length="157" mass="17814">MVSAALDVAKKPVVKQNEKEATRNKITHWQKPSEHVDITKVKHARREQGEKSIAVLHGDRTEQDLGRIAYNPNSVILVICPLKSLIEDQTCAPLQDVNNLFDDNLPQLLFASAENALDNDFKRILKGRPSKVQEQVELIVVDESHTVEIWTGKRFVR</sequence>
<evidence type="ECO:0000313" key="1">
    <source>
        <dbReference type="EMBL" id="KAK2568283.1"/>
    </source>
</evidence>